<name>A0A844Z4I4_9SPHN</name>
<evidence type="ECO:0000256" key="5">
    <source>
        <dbReference type="ARBA" id="ARBA00022801"/>
    </source>
</evidence>
<dbReference type="InterPro" id="IPR038371">
    <property type="entry name" value="Cu_polyphenol_OxRdtase_sf"/>
</dbReference>
<organism evidence="11 12">
    <name type="scientific">Pontixanthobacter aestiaquae</name>
    <dbReference type="NCBI Taxonomy" id="1509367"/>
    <lineage>
        <taxon>Bacteria</taxon>
        <taxon>Pseudomonadati</taxon>
        <taxon>Pseudomonadota</taxon>
        <taxon>Alphaproteobacteria</taxon>
        <taxon>Sphingomonadales</taxon>
        <taxon>Erythrobacteraceae</taxon>
        <taxon>Pontixanthobacter</taxon>
    </lineage>
</organism>
<dbReference type="RefSeq" id="WP_160612352.1">
    <property type="nucleotide sequence ID" value="NZ_JAUFQM010000001.1"/>
</dbReference>
<keyword evidence="6" id="KW-0862">Zinc</keyword>
<evidence type="ECO:0000256" key="8">
    <source>
        <dbReference type="ARBA" id="ARBA00048968"/>
    </source>
</evidence>
<comment type="catalytic activity">
    <reaction evidence="7">
        <text>adenosine + H2O + H(+) = inosine + NH4(+)</text>
        <dbReference type="Rhea" id="RHEA:24408"/>
        <dbReference type="ChEBI" id="CHEBI:15377"/>
        <dbReference type="ChEBI" id="CHEBI:15378"/>
        <dbReference type="ChEBI" id="CHEBI:16335"/>
        <dbReference type="ChEBI" id="CHEBI:17596"/>
        <dbReference type="ChEBI" id="CHEBI:28938"/>
        <dbReference type="EC" id="3.5.4.4"/>
    </reaction>
    <physiologicalReaction direction="left-to-right" evidence="7">
        <dbReference type="Rhea" id="RHEA:24409"/>
    </physiologicalReaction>
</comment>
<comment type="catalytic activity">
    <reaction evidence="8">
        <text>adenosine + phosphate = alpha-D-ribose 1-phosphate + adenine</text>
        <dbReference type="Rhea" id="RHEA:27642"/>
        <dbReference type="ChEBI" id="CHEBI:16335"/>
        <dbReference type="ChEBI" id="CHEBI:16708"/>
        <dbReference type="ChEBI" id="CHEBI:43474"/>
        <dbReference type="ChEBI" id="CHEBI:57720"/>
        <dbReference type="EC" id="2.4.2.1"/>
    </reaction>
    <physiologicalReaction direction="left-to-right" evidence="8">
        <dbReference type="Rhea" id="RHEA:27643"/>
    </physiologicalReaction>
</comment>
<reference evidence="11 12" key="1">
    <citation type="submission" date="2019-12" db="EMBL/GenBank/DDBJ databases">
        <title>Genomic-based taxomic classification of the family Erythrobacteraceae.</title>
        <authorList>
            <person name="Xu L."/>
        </authorList>
    </citation>
    <scope>NUCLEOTIDE SEQUENCE [LARGE SCALE GENOMIC DNA]</scope>
    <source>
        <strain evidence="11 12">KCTC 42006</strain>
    </source>
</reference>
<dbReference type="InterPro" id="IPR011324">
    <property type="entry name" value="Cytotoxic_necrot_fac-like_cat"/>
</dbReference>
<comment type="similarity">
    <text evidence="2 10">Belongs to the purine nucleoside phosphorylase YfiH/LACC1 family.</text>
</comment>
<evidence type="ECO:0000256" key="6">
    <source>
        <dbReference type="ARBA" id="ARBA00022833"/>
    </source>
</evidence>
<comment type="caution">
    <text evidence="11">The sequence shown here is derived from an EMBL/GenBank/DDBJ whole genome shotgun (WGS) entry which is preliminary data.</text>
</comment>
<evidence type="ECO:0000256" key="2">
    <source>
        <dbReference type="ARBA" id="ARBA00007353"/>
    </source>
</evidence>
<dbReference type="EMBL" id="WTYZ01000001">
    <property type="protein sequence ID" value="MXO82007.1"/>
    <property type="molecule type" value="Genomic_DNA"/>
</dbReference>
<evidence type="ECO:0000256" key="1">
    <source>
        <dbReference type="ARBA" id="ARBA00000553"/>
    </source>
</evidence>
<evidence type="ECO:0000256" key="4">
    <source>
        <dbReference type="ARBA" id="ARBA00022723"/>
    </source>
</evidence>
<evidence type="ECO:0000313" key="11">
    <source>
        <dbReference type="EMBL" id="MXO82007.1"/>
    </source>
</evidence>
<dbReference type="CDD" id="cd16833">
    <property type="entry name" value="YfiH"/>
    <property type="match status" value="1"/>
</dbReference>
<keyword evidence="12" id="KW-1185">Reference proteome</keyword>
<keyword evidence="5" id="KW-0378">Hydrolase</keyword>
<protein>
    <recommendedName>
        <fullName evidence="10">Purine nucleoside phosphorylase</fullName>
    </recommendedName>
</protein>
<dbReference type="OrthoDB" id="4279at2"/>
<dbReference type="GO" id="GO:0016787">
    <property type="term" value="F:hydrolase activity"/>
    <property type="evidence" value="ECO:0007669"/>
    <property type="project" value="UniProtKB-KW"/>
</dbReference>
<dbReference type="SUPFAM" id="SSF64438">
    <property type="entry name" value="CNF1/YfiH-like putative cysteine hydrolases"/>
    <property type="match status" value="1"/>
</dbReference>
<proteinExistence type="inferred from homology"/>
<evidence type="ECO:0000256" key="10">
    <source>
        <dbReference type="RuleBase" id="RU361274"/>
    </source>
</evidence>
<dbReference type="InterPro" id="IPR003730">
    <property type="entry name" value="Cu_polyphenol_OxRdtase"/>
</dbReference>
<dbReference type="AlphaFoldDB" id="A0A844Z4I4"/>
<keyword evidence="3" id="KW-0808">Transferase</keyword>
<sequence length="252" mass="26406">MANIALVRAACLDGIAHGFLGRQGGVSTGVIAGLNVGFGAEDDDAAVAENRMRAADAVLADAQLVSLYQVHSPRAVIVEEPWALDDRPKADALVTKTPGLLLGIVTADCAPVLFADREAGIVGAAHAGWRGAHRGVIEATVEAMTRLGAVAGRICAAIGPCIAQASYEVDDGFRSQFATEDEQFFEAGKAGHHQFDLEAYVAARLAEAGLGTIEPLGLDTYSNAASYYSYRRATHHGEPNYGRQFSLIGLPA</sequence>
<evidence type="ECO:0000256" key="9">
    <source>
        <dbReference type="ARBA" id="ARBA00049893"/>
    </source>
</evidence>
<dbReference type="PANTHER" id="PTHR30616">
    <property type="entry name" value="UNCHARACTERIZED PROTEIN YFIH"/>
    <property type="match status" value="1"/>
</dbReference>
<comment type="catalytic activity">
    <reaction evidence="9">
        <text>S-methyl-5'-thioadenosine + phosphate = 5-(methylsulfanyl)-alpha-D-ribose 1-phosphate + adenine</text>
        <dbReference type="Rhea" id="RHEA:11852"/>
        <dbReference type="ChEBI" id="CHEBI:16708"/>
        <dbReference type="ChEBI" id="CHEBI:17509"/>
        <dbReference type="ChEBI" id="CHEBI:43474"/>
        <dbReference type="ChEBI" id="CHEBI:58533"/>
        <dbReference type="EC" id="2.4.2.28"/>
    </reaction>
    <physiologicalReaction direction="left-to-right" evidence="9">
        <dbReference type="Rhea" id="RHEA:11853"/>
    </physiologicalReaction>
</comment>
<dbReference type="PANTHER" id="PTHR30616:SF2">
    <property type="entry name" value="PURINE NUCLEOSIDE PHOSPHORYLASE LACC1"/>
    <property type="match status" value="1"/>
</dbReference>
<dbReference type="NCBIfam" id="TIGR00726">
    <property type="entry name" value="peptidoglycan editing factor PgeF"/>
    <property type="match status" value="1"/>
</dbReference>
<dbReference type="GO" id="GO:0017061">
    <property type="term" value="F:S-methyl-5-thioadenosine phosphorylase activity"/>
    <property type="evidence" value="ECO:0007669"/>
    <property type="project" value="UniProtKB-EC"/>
</dbReference>
<dbReference type="Pfam" id="PF02578">
    <property type="entry name" value="Cu-oxidase_4"/>
    <property type="match status" value="1"/>
</dbReference>
<gene>
    <name evidence="11" type="primary">pgeF</name>
    <name evidence="11" type="ORF">GRI35_01295</name>
</gene>
<keyword evidence="4" id="KW-0479">Metal-binding</keyword>
<dbReference type="Proteomes" id="UP000460290">
    <property type="component" value="Unassembled WGS sequence"/>
</dbReference>
<comment type="catalytic activity">
    <reaction evidence="1">
        <text>inosine + phosphate = alpha-D-ribose 1-phosphate + hypoxanthine</text>
        <dbReference type="Rhea" id="RHEA:27646"/>
        <dbReference type="ChEBI" id="CHEBI:17368"/>
        <dbReference type="ChEBI" id="CHEBI:17596"/>
        <dbReference type="ChEBI" id="CHEBI:43474"/>
        <dbReference type="ChEBI" id="CHEBI:57720"/>
        <dbReference type="EC" id="2.4.2.1"/>
    </reaction>
    <physiologicalReaction direction="left-to-right" evidence="1">
        <dbReference type="Rhea" id="RHEA:27647"/>
    </physiologicalReaction>
</comment>
<evidence type="ECO:0000313" key="12">
    <source>
        <dbReference type="Proteomes" id="UP000460290"/>
    </source>
</evidence>
<dbReference type="GO" id="GO:0005507">
    <property type="term" value="F:copper ion binding"/>
    <property type="evidence" value="ECO:0007669"/>
    <property type="project" value="TreeGrafter"/>
</dbReference>
<dbReference type="Gene3D" id="3.60.140.10">
    <property type="entry name" value="CNF1/YfiH-like putative cysteine hydrolases"/>
    <property type="match status" value="1"/>
</dbReference>
<accession>A0A844Z4I4</accession>
<evidence type="ECO:0000256" key="3">
    <source>
        <dbReference type="ARBA" id="ARBA00022679"/>
    </source>
</evidence>
<evidence type="ECO:0000256" key="7">
    <source>
        <dbReference type="ARBA" id="ARBA00047989"/>
    </source>
</evidence>